<organism evidence="2 3">
    <name type="scientific">Ditylenchus destructor</name>
    <dbReference type="NCBI Taxonomy" id="166010"/>
    <lineage>
        <taxon>Eukaryota</taxon>
        <taxon>Metazoa</taxon>
        <taxon>Ecdysozoa</taxon>
        <taxon>Nematoda</taxon>
        <taxon>Chromadorea</taxon>
        <taxon>Rhabditida</taxon>
        <taxon>Tylenchina</taxon>
        <taxon>Tylenchomorpha</taxon>
        <taxon>Sphaerularioidea</taxon>
        <taxon>Anguinidae</taxon>
        <taxon>Anguininae</taxon>
        <taxon>Ditylenchus</taxon>
    </lineage>
</organism>
<gene>
    <name evidence="2" type="ORF">DdX_06872</name>
</gene>
<reference evidence="2" key="1">
    <citation type="submission" date="2022-01" db="EMBL/GenBank/DDBJ databases">
        <title>Genome Sequence Resource for Two Populations of Ditylenchus destructor, the Migratory Endoparasitic Phytonematode.</title>
        <authorList>
            <person name="Zhang H."/>
            <person name="Lin R."/>
            <person name="Xie B."/>
        </authorList>
    </citation>
    <scope>NUCLEOTIDE SEQUENCE</scope>
    <source>
        <strain evidence="2">BazhouSP</strain>
    </source>
</reference>
<protein>
    <submittedName>
        <fullName evidence="2">Uncharacterized protein</fullName>
    </submittedName>
</protein>
<proteinExistence type="predicted"/>
<evidence type="ECO:0000256" key="1">
    <source>
        <dbReference type="SAM" id="MobiDB-lite"/>
    </source>
</evidence>
<dbReference type="Proteomes" id="UP001201812">
    <property type="component" value="Unassembled WGS sequence"/>
</dbReference>
<dbReference type="AlphaFoldDB" id="A0AAD4N3X6"/>
<sequence length="108" mass="11512">MILGSFSPPKAAKAKQPVLNRAAPSGTKPNTGNQKPAPRKYEPLKARQPISGIVGRKKGTTSIGVQTGEDMERCDQATQTYSGGPTCDQAVQVIPQKIMPYTIEDCSP</sequence>
<keyword evidence="3" id="KW-1185">Reference proteome</keyword>
<name>A0AAD4N3X6_9BILA</name>
<comment type="caution">
    <text evidence="2">The sequence shown here is derived from an EMBL/GenBank/DDBJ whole genome shotgun (WGS) entry which is preliminary data.</text>
</comment>
<dbReference type="EMBL" id="JAKKPZ010000009">
    <property type="protein sequence ID" value="KAI1717142.1"/>
    <property type="molecule type" value="Genomic_DNA"/>
</dbReference>
<evidence type="ECO:0000313" key="2">
    <source>
        <dbReference type="EMBL" id="KAI1717142.1"/>
    </source>
</evidence>
<accession>A0AAD4N3X6</accession>
<evidence type="ECO:0000313" key="3">
    <source>
        <dbReference type="Proteomes" id="UP001201812"/>
    </source>
</evidence>
<feature type="region of interest" description="Disordered" evidence="1">
    <location>
        <begin position="1"/>
        <end position="65"/>
    </location>
</feature>